<feature type="transmembrane region" description="Helical" evidence="1">
    <location>
        <begin position="12"/>
        <end position="29"/>
    </location>
</feature>
<keyword evidence="1" id="KW-1133">Transmembrane helix</keyword>
<dbReference type="RefSeq" id="WP_117729352.1">
    <property type="nucleotide sequence ID" value="NZ_QRSU01000054.1"/>
</dbReference>
<dbReference type="AlphaFoldDB" id="A0AA92TDM6"/>
<proteinExistence type="predicted"/>
<evidence type="ECO:0000313" key="3">
    <source>
        <dbReference type="Proteomes" id="UP000261245"/>
    </source>
</evidence>
<evidence type="ECO:0000256" key="1">
    <source>
        <dbReference type="SAM" id="Phobius"/>
    </source>
</evidence>
<accession>A0AA92TDM6</accession>
<evidence type="ECO:0000313" key="2">
    <source>
        <dbReference type="EMBL" id="RGN04569.1"/>
    </source>
</evidence>
<gene>
    <name evidence="2" type="ORF">DXB80_13275</name>
</gene>
<dbReference type="EMBL" id="QSUC01000051">
    <property type="protein sequence ID" value="RGN04569.1"/>
    <property type="molecule type" value="Genomic_DNA"/>
</dbReference>
<keyword evidence="1" id="KW-0472">Membrane</keyword>
<dbReference type="Proteomes" id="UP000261245">
    <property type="component" value="Unassembled WGS sequence"/>
</dbReference>
<feature type="transmembrane region" description="Helical" evidence="1">
    <location>
        <begin position="41"/>
        <end position="58"/>
    </location>
</feature>
<sequence>MKDYFKVHLGKVILFLSIVFILIGIVICHDDLCLWEKNGNVVAGFATLASVYFLYITLNHQDCSFKQERFEITFFNLLENRKNIVEGVWLKCEDLEGTTFKLKTYSGEEVWKRACRELMCIKDSFSKSKYLGKMDDNLMFKEISDALDCPIDLIDNAVKYCCCKRANYTYNINADDYMKVRQSRNKTAKMRLYYEFFVQHKFFYNESYLRFMRMLFS</sequence>
<reference evidence="2 3" key="1">
    <citation type="submission" date="2018-08" db="EMBL/GenBank/DDBJ databases">
        <title>A genome reference for cultivated species of the human gut microbiota.</title>
        <authorList>
            <person name="Zou Y."/>
            <person name="Xue W."/>
            <person name="Luo G."/>
        </authorList>
    </citation>
    <scope>NUCLEOTIDE SEQUENCE [LARGE SCALE GENOMIC DNA]</scope>
    <source>
        <strain evidence="2 3">OM06-11</strain>
    </source>
</reference>
<protein>
    <submittedName>
        <fullName evidence="2">Uncharacterized protein</fullName>
    </submittedName>
</protein>
<organism evidence="2 3">
    <name type="scientific">Segatella copri</name>
    <dbReference type="NCBI Taxonomy" id="165179"/>
    <lineage>
        <taxon>Bacteria</taxon>
        <taxon>Pseudomonadati</taxon>
        <taxon>Bacteroidota</taxon>
        <taxon>Bacteroidia</taxon>
        <taxon>Bacteroidales</taxon>
        <taxon>Prevotellaceae</taxon>
        <taxon>Segatella</taxon>
    </lineage>
</organism>
<name>A0AA92TDM6_9BACT</name>
<comment type="caution">
    <text evidence="2">The sequence shown here is derived from an EMBL/GenBank/DDBJ whole genome shotgun (WGS) entry which is preliminary data.</text>
</comment>
<keyword evidence="1" id="KW-0812">Transmembrane</keyword>